<dbReference type="Gene3D" id="3.10.180.10">
    <property type="entry name" value="2,3-Dihydroxybiphenyl 1,2-Dioxygenase, domain 1"/>
    <property type="match status" value="1"/>
</dbReference>
<dbReference type="KEGG" id="sna:Snas_3147"/>
<dbReference type="PANTHER" id="PTHR21366:SF31">
    <property type="entry name" value="METALLOTHIOL TRANSFERASE FOSB"/>
    <property type="match status" value="1"/>
</dbReference>
<proteinExistence type="predicted"/>
<dbReference type="STRING" id="446470.Snas_3147"/>
<keyword evidence="2" id="KW-0223">Dioxygenase</keyword>
<dbReference type="InterPro" id="IPR050383">
    <property type="entry name" value="GlyoxalaseI/FosfomycinResist"/>
</dbReference>
<gene>
    <name evidence="2" type="ordered locus">Snas_3147</name>
</gene>
<dbReference type="Pfam" id="PF00903">
    <property type="entry name" value="Glyoxalase"/>
    <property type="match status" value="1"/>
</dbReference>
<dbReference type="HOGENOM" id="CLU_046006_9_2_11"/>
<accession>D3QBD6</accession>
<dbReference type="GO" id="GO:0051213">
    <property type="term" value="F:dioxygenase activity"/>
    <property type="evidence" value="ECO:0007669"/>
    <property type="project" value="UniProtKB-KW"/>
</dbReference>
<protein>
    <submittedName>
        <fullName evidence="2">Glyoxalase/bleomycin resistance protein/dioxygenase</fullName>
    </submittedName>
</protein>
<evidence type="ECO:0000313" key="3">
    <source>
        <dbReference type="Proteomes" id="UP000000844"/>
    </source>
</evidence>
<reference evidence="2 3" key="1">
    <citation type="journal article" date="2009" name="Stand. Genomic Sci.">
        <title>Complete genome sequence of Stackebrandtia nassauensis type strain (LLR-40K-21).</title>
        <authorList>
            <person name="Munk C."/>
            <person name="Lapidus A."/>
            <person name="Copeland A."/>
            <person name="Jando M."/>
            <person name="Mayilraj S."/>
            <person name="Glavina Del Rio T."/>
            <person name="Nolan M."/>
            <person name="Chen F."/>
            <person name="Lucas S."/>
            <person name="Tice H."/>
            <person name="Cheng J.F."/>
            <person name="Han C."/>
            <person name="Detter J.C."/>
            <person name="Bruce D."/>
            <person name="Goodwin L."/>
            <person name="Chain P."/>
            <person name="Pitluck S."/>
            <person name="Goker M."/>
            <person name="Ovchinikova G."/>
            <person name="Pati A."/>
            <person name="Ivanova N."/>
            <person name="Mavromatis K."/>
            <person name="Chen A."/>
            <person name="Palaniappan K."/>
            <person name="Land M."/>
            <person name="Hauser L."/>
            <person name="Chang Y.J."/>
            <person name="Jeffries C.D."/>
            <person name="Bristow J."/>
            <person name="Eisen J.A."/>
            <person name="Markowitz V."/>
            <person name="Hugenholtz P."/>
            <person name="Kyrpides N.C."/>
            <person name="Klenk H.P."/>
        </authorList>
    </citation>
    <scope>NUCLEOTIDE SEQUENCE [LARGE SCALE GENOMIC DNA]</scope>
    <source>
        <strain evidence="3">DSM 44728 / CIP 108903 / NRRL B-16338 / NBRC 102104 / LLR-40K-21</strain>
    </source>
</reference>
<evidence type="ECO:0000259" key="1">
    <source>
        <dbReference type="PROSITE" id="PS51819"/>
    </source>
</evidence>
<organism evidence="2 3">
    <name type="scientific">Stackebrandtia nassauensis (strain DSM 44728 / CIP 108903 / NRRL B-16338 / NBRC 102104 / LLR-40K-21)</name>
    <dbReference type="NCBI Taxonomy" id="446470"/>
    <lineage>
        <taxon>Bacteria</taxon>
        <taxon>Bacillati</taxon>
        <taxon>Actinomycetota</taxon>
        <taxon>Actinomycetes</taxon>
        <taxon>Glycomycetales</taxon>
        <taxon>Glycomycetaceae</taxon>
        <taxon>Stackebrandtia</taxon>
    </lineage>
</organism>
<keyword evidence="3" id="KW-1185">Reference proteome</keyword>
<evidence type="ECO:0000313" key="2">
    <source>
        <dbReference type="EMBL" id="ADD42818.1"/>
    </source>
</evidence>
<dbReference type="EMBL" id="CP001778">
    <property type="protein sequence ID" value="ADD42818.1"/>
    <property type="molecule type" value="Genomic_DNA"/>
</dbReference>
<dbReference type="PROSITE" id="PS51819">
    <property type="entry name" value="VOC"/>
    <property type="match status" value="1"/>
</dbReference>
<dbReference type="eggNOG" id="COG0346">
    <property type="taxonomic scope" value="Bacteria"/>
</dbReference>
<dbReference type="PANTHER" id="PTHR21366">
    <property type="entry name" value="GLYOXALASE FAMILY PROTEIN"/>
    <property type="match status" value="1"/>
</dbReference>
<dbReference type="SUPFAM" id="SSF54593">
    <property type="entry name" value="Glyoxalase/Bleomycin resistance protein/Dihydroxybiphenyl dioxygenase"/>
    <property type="match status" value="1"/>
</dbReference>
<dbReference type="InterPro" id="IPR037523">
    <property type="entry name" value="VOC_core"/>
</dbReference>
<dbReference type="Proteomes" id="UP000000844">
    <property type="component" value="Chromosome"/>
</dbReference>
<name>D3QBD6_STANL</name>
<dbReference type="OrthoDB" id="317332at2"/>
<dbReference type="RefSeq" id="WP_013018389.1">
    <property type="nucleotide sequence ID" value="NC_013947.1"/>
</dbReference>
<feature type="domain" description="VOC" evidence="1">
    <location>
        <begin position="6"/>
        <end position="130"/>
    </location>
</feature>
<dbReference type="AlphaFoldDB" id="D3QBD6"/>
<dbReference type="InterPro" id="IPR029068">
    <property type="entry name" value="Glyas_Bleomycin-R_OHBP_Dase"/>
</dbReference>
<dbReference type="InterPro" id="IPR004360">
    <property type="entry name" value="Glyas_Fos-R_dOase_dom"/>
</dbReference>
<keyword evidence="2" id="KW-0560">Oxidoreductase</keyword>
<sequence length="130" mass="14144">MPHVNGFHHVSLSVSDVDASLEWYQRVLGFEVLARRGSDGLDKAILADADRTVAVVLVGHGPAAVPGDFDERRTGMDHLGFAVTDRAQLEAWAARLDELGVARSQIKAGSTGELIAFRDPDNIALEFYTR</sequence>